<dbReference type="InterPro" id="IPR027417">
    <property type="entry name" value="P-loop_NTPase"/>
</dbReference>
<feature type="domain" description="CP-type G" evidence="12">
    <location>
        <begin position="62"/>
        <end position="216"/>
    </location>
</feature>
<dbReference type="SUPFAM" id="SSF52540">
    <property type="entry name" value="P-loop containing nucleoside triphosphate hydrolases"/>
    <property type="match status" value="1"/>
</dbReference>
<dbReference type="PANTHER" id="PTHR32120:SF11">
    <property type="entry name" value="SMALL RIBOSOMAL SUBUNIT BIOGENESIS GTPASE RSGA 1, MITOCHONDRIAL-RELATED"/>
    <property type="match status" value="1"/>
</dbReference>
<keyword evidence="2 10" id="KW-0690">Ribosome biogenesis</keyword>
<feature type="binding site" evidence="10">
    <location>
        <position position="256"/>
    </location>
    <ligand>
        <name>Zn(2+)</name>
        <dbReference type="ChEBI" id="CHEBI:29105"/>
    </ligand>
</feature>
<protein>
    <recommendedName>
        <fullName evidence="10">Small ribosomal subunit biogenesis GTPase RsgA</fullName>
        <ecNumber evidence="10">3.6.1.-</ecNumber>
    </recommendedName>
</protein>
<evidence type="ECO:0000256" key="6">
    <source>
        <dbReference type="ARBA" id="ARBA00022801"/>
    </source>
</evidence>
<organism evidence="13 14">
    <name type="scientific">Candidatus Allofournierella pullicola</name>
    <dbReference type="NCBI Taxonomy" id="2838596"/>
    <lineage>
        <taxon>Bacteria</taxon>
        <taxon>Bacillati</taxon>
        <taxon>Bacillota</taxon>
        <taxon>Clostridia</taxon>
        <taxon>Eubacteriales</taxon>
        <taxon>Oscillospiraceae</taxon>
        <taxon>Allofournierella</taxon>
    </lineage>
</organism>
<dbReference type="Gene3D" id="1.10.40.50">
    <property type="entry name" value="Probable gtpase engc, domain 3"/>
    <property type="match status" value="1"/>
</dbReference>
<dbReference type="GO" id="GO:0005525">
    <property type="term" value="F:GTP binding"/>
    <property type="evidence" value="ECO:0007669"/>
    <property type="project" value="UniProtKB-UniRule"/>
</dbReference>
<dbReference type="GO" id="GO:0003924">
    <property type="term" value="F:GTPase activity"/>
    <property type="evidence" value="ECO:0007669"/>
    <property type="project" value="UniProtKB-UniRule"/>
</dbReference>
<dbReference type="SUPFAM" id="SSF50249">
    <property type="entry name" value="Nucleic acid-binding proteins"/>
    <property type="match status" value="1"/>
</dbReference>
<accession>A0A9D1V579</accession>
<dbReference type="InterPro" id="IPR012340">
    <property type="entry name" value="NA-bd_OB-fold"/>
</dbReference>
<evidence type="ECO:0000256" key="5">
    <source>
        <dbReference type="ARBA" id="ARBA00022741"/>
    </source>
</evidence>
<comment type="cofactor">
    <cofactor evidence="10">
        <name>Zn(2+)</name>
        <dbReference type="ChEBI" id="CHEBI:29105"/>
    </cofactor>
    <text evidence="10">Binds 1 zinc ion per subunit.</text>
</comment>
<keyword evidence="6 10" id="KW-0378">Hydrolase</keyword>
<dbReference type="PANTHER" id="PTHR32120">
    <property type="entry name" value="SMALL RIBOSOMAL SUBUNIT BIOGENESIS GTPASE RSGA"/>
    <property type="match status" value="1"/>
</dbReference>
<evidence type="ECO:0000256" key="1">
    <source>
        <dbReference type="ARBA" id="ARBA00022490"/>
    </source>
</evidence>
<dbReference type="Gene3D" id="3.40.50.300">
    <property type="entry name" value="P-loop containing nucleotide triphosphate hydrolases"/>
    <property type="match status" value="1"/>
</dbReference>
<dbReference type="HAMAP" id="MF_01820">
    <property type="entry name" value="GTPase_RsgA"/>
    <property type="match status" value="1"/>
</dbReference>
<dbReference type="InterPro" id="IPR004881">
    <property type="entry name" value="Ribosome_biogen_GTPase_RsgA"/>
</dbReference>
<comment type="similarity">
    <text evidence="10">Belongs to the TRAFAC class YlqF/YawG GTPase family. RsgA subfamily.</text>
</comment>
<dbReference type="AlphaFoldDB" id="A0A9D1V579"/>
<comment type="subunit">
    <text evidence="10">Monomer. Associates with 30S ribosomal subunit, binds 16S rRNA.</text>
</comment>
<keyword evidence="1 10" id="KW-0963">Cytoplasm</keyword>
<reference evidence="13" key="1">
    <citation type="journal article" date="2021" name="PeerJ">
        <title>Extensive microbial diversity within the chicken gut microbiome revealed by metagenomics and culture.</title>
        <authorList>
            <person name="Gilroy R."/>
            <person name="Ravi A."/>
            <person name="Getino M."/>
            <person name="Pursley I."/>
            <person name="Horton D.L."/>
            <person name="Alikhan N.F."/>
            <person name="Baker D."/>
            <person name="Gharbi K."/>
            <person name="Hall N."/>
            <person name="Watson M."/>
            <person name="Adriaenssens E.M."/>
            <person name="Foster-Nyarko E."/>
            <person name="Jarju S."/>
            <person name="Secka A."/>
            <person name="Antonio M."/>
            <person name="Oren A."/>
            <person name="Chaudhuri R.R."/>
            <person name="La Ragione R."/>
            <person name="Hildebrand F."/>
            <person name="Pallen M.J."/>
        </authorList>
    </citation>
    <scope>NUCLEOTIDE SEQUENCE</scope>
    <source>
        <strain evidence="13">2239</strain>
    </source>
</reference>
<evidence type="ECO:0000256" key="9">
    <source>
        <dbReference type="ARBA" id="ARBA00023134"/>
    </source>
</evidence>
<dbReference type="Pfam" id="PF16745">
    <property type="entry name" value="RsgA_N"/>
    <property type="match status" value="1"/>
</dbReference>
<comment type="caution">
    <text evidence="13">The sequence shown here is derived from an EMBL/GenBank/DDBJ whole genome shotgun (WGS) entry which is preliminary data.</text>
</comment>
<name>A0A9D1V579_9FIRM</name>
<evidence type="ECO:0000256" key="10">
    <source>
        <dbReference type="HAMAP-Rule" id="MF_01820"/>
    </source>
</evidence>
<evidence type="ECO:0000256" key="8">
    <source>
        <dbReference type="ARBA" id="ARBA00022884"/>
    </source>
</evidence>
<dbReference type="NCBIfam" id="TIGR00157">
    <property type="entry name" value="ribosome small subunit-dependent GTPase A"/>
    <property type="match status" value="1"/>
</dbReference>
<feature type="binding site" evidence="10">
    <location>
        <position position="250"/>
    </location>
    <ligand>
        <name>Zn(2+)</name>
        <dbReference type="ChEBI" id="CHEBI:29105"/>
    </ligand>
</feature>
<feature type="binding site" evidence="10">
    <location>
        <position position="243"/>
    </location>
    <ligand>
        <name>Zn(2+)</name>
        <dbReference type="ChEBI" id="CHEBI:29105"/>
    </ligand>
</feature>
<dbReference type="InterPro" id="IPR031944">
    <property type="entry name" value="RsgA_N"/>
</dbReference>
<evidence type="ECO:0000313" key="13">
    <source>
        <dbReference type="EMBL" id="HIX06292.1"/>
    </source>
</evidence>
<dbReference type="GO" id="GO:0046872">
    <property type="term" value="F:metal ion binding"/>
    <property type="evidence" value="ECO:0007669"/>
    <property type="project" value="UniProtKB-KW"/>
</dbReference>
<comment type="subcellular location">
    <subcellularLocation>
        <location evidence="10">Cytoplasm</location>
    </subcellularLocation>
</comment>
<dbReference type="GO" id="GO:0019843">
    <property type="term" value="F:rRNA binding"/>
    <property type="evidence" value="ECO:0007669"/>
    <property type="project" value="UniProtKB-KW"/>
</dbReference>
<gene>
    <name evidence="10 13" type="primary">rsgA</name>
    <name evidence="13" type="ORF">H9865_09420</name>
</gene>
<dbReference type="Gene3D" id="2.40.50.140">
    <property type="entry name" value="Nucleic acid-binding proteins"/>
    <property type="match status" value="1"/>
</dbReference>
<dbReference type="PROSITE" id="PS50936">
    <property type="entry name" value="ENGC_GTPASE"/>
    <property type="match status" value="1"/>
</dbReference>
<dbReference type="Proteomes" id="UP000824193">
    <property type="component" value="Unassembled WGS sequence"/>
</dbReference>
<keyword evidence="4 10" id="KW-0699">rRNA-binding</keyword>
<dbReference type="CDD" id="cd01854">
    <property type="entry name" value="YjeQ_EngC"/>
    <property type="match status" value="1"/>
</dbReference>
<evidence type="ECO:0000256" key="4">
    <source>
        <dbReference type="ARBA" id="ARBA00022730"/>
    </source>
</evidence>
<feature type="binding site" evidence="10">
    <location>
        <begin position="111"/>
        <end position="114"/>
    </location>
    <ligand>
        <name>GTP</name>
        <dbReference type="ChEBI" id="CHEBI:37565"/>
    </ligand>
</feature>
<evidence type="ECO:0000256" key="7">
    <source>
        <dbReference type="ARBA" id="ARBA00022833"/>
    </source>
</evidence>
<dbReference type="PROSITE" id="PS51721">
    <property type="entry name" value="G_CP"/>
    <property type="match status" value="1"/>
</dbReference>
<dbReference type="EMBL" id="DXFW01000033">
    <property type="protein sequence ID" value="HIX06292.1"/>
    <property type="molecule type" value="Genomic_DNA"/>
</dbReference>
<dbReference type="CDD" id="cd04466">
    <property type="entry name" value="S1_YloQ_GTPase"/>
    <property type="match status" value="1"/>
</dbReference>
<keyword evidence="7 10" id="KW-0862">Zinc</keyword>
<evidence type="ECO:0000259" key="11">
    <source>
        <dbReference type="PROSITE" id="PS50936"/>
    </source>
</evidence>
<keyword evidence="9 10" id="KW-0342">GTP-binding</keyword>
<comment type="function">
    <text evidence="10">One of several proteins that assist in the late maturation steps of the functional core of the 30S ribosomal subunit. Helps release RbfA from mature subunits. May play a role in the assembly of ribosomal proteins into the subunit. Circularly permuted GTPase that catalyzes slow GTP hydrolysis, GTPase activity is stimulated by the 30S ribosomal subunit.</text>
</comment>
<keyword evidence="8 10" id="KW-0694">RNA-binding</keyword>
<sequence>MPEGYITKGIGGFYYVKAGDRMLECKAKGIFRKRNITPVAGDKVTVEEEAGSWVIADILPRKNVFVRPPIANLDVLFIVASTTQPTPSTLVLDKLSAIAADKDAQPVLIITKSDLAGAEKLKSAYAPSPLPVIVADHATGEGLDEIRGWIEGRLCAFCGNSGVGKSTLLNALLPQLSRETGAISQKLGRGRHTTREVEIFEAFGGFVADTPGFASLDTGRACYIPKENLQYAFPEFEAYIPECRFTGCSHRSEAGCAVRAAVEAGEISPTRYESYLAMYDEVKDIKDWEVR</sequence>
<proteinExistence type="inferred from homology"/>
<dbReference type="GO" id="GO:0042274">
    <property type="term" value="P:ribosomal small subunit biogenesis"/>
    <property type="evidence" value="ECO:0007669"/>
    <property type="project" value="UniProtKB-UniRule"/>
</dbReference>
<evidence type="ECO:0000313" key="14">
    <source>
        <dbReference type="Proteomes" id="UP000824193"/>
    </source>
</evidence>
<dbReference type="EC" id="3.6.1.-" evidence="10"/>
<dbReference type="InterPro" id="IPR030378">
    <property type="entry name" value="G_CP_dom"/>
</dbReference>
<evidence type="ECO:0000256" key="2">
    <source>
        <dbReference type="ARBA" id="ARBA00022517"/>
    </source>
</evidence>
<reference evidence="13" key="2">
    <citation type="submission" date="2021-04" db="EMBL/GenBank/DDBJ databases">
        <authorList>
            <person name="Gilroy R."/>
        </authorList>
    </citation>
    <scope>NUCLEOTIDE SEQUENCE</scope>
    <source>
        <strain evidence="13">2239</strain>
    </source>
</reference>
<dbReference type="GO" id="GO:0005737">
    <property type="term" value="C:cytoplasm"/>
    <property type="evidence" value="ECO:0007669"/>
    <property type="project" value="UniProtKB-SubCell"/>
</dbReference>
<dbReference type="InterPro" id="IPR010914">
    <property type="entry name" value="RsgA_GTPase_dom"/>
</dbReference>
<dbReference type="Pfam" id="PF03193">
    <property type="entry name" value="RsgA_GTPase"/>
    <property type="match status" value="1"/>
</dbReference>
<evidence type="ECO:0000259" key="12">
    <source>
        <dbReference type="PROSITE" id="PS51721"/>
    </source>
</evidence>
<evidence type="ECO:0000256" key="3">
    <source>
        <dbReference type="ARBA" id="ARBA00022723"/>
    </source>
</evidence>
<feature type="binding site" evidence="10">
    <location>
        <position position="248"/>
    </location>
    <ligand>
        <name>Zn(2+)</name>
        <dbReference type="ChEBI" id="CHEBI:29105"/>
    </ligand>
</feature>
<keyword evidence="5 10" id="KW-0547">Nucleotide-binding</keyword>
<feature type="domain" description="EngC GTPase" evidence="11">
    <location>
        <begin position="71"/>
        <end position="214"/>
    </location>
</feature>
<feature type="binding site" evidence="10">
    <location>
        <begin position="159"/>
        <end position="167"/>
    </location>
    <ligand>
        <name>GTP</name>
        <dbReference type="ChEBI" id="CHEBI:37565"/>
    </ligand>
</feature>
<keyword evidence="3 10" id="KW-0479">Metal-binding</keyword>